<dbReference type="Proteomes" id="UP001172457">
    <property type="component" value="Chromosome 4"/>
</dbReference>
<keyword evidence="1" id="KW-0418">Kinase</keyword>
<evidence type="ECO:0000256" key="2">
    <source>
        <dbReference type="ARBA" id="ARBA00022741"/>
    </source>
</evidence>
<dbReference type="InterPro" id="IPR000719">
    <property type="entry name" value="Prot_kinase_dom"/>
</dbReference>
<keyword evidence="1" id="KW-0723">Serine/threonine-protein kinase</keyword>
<dbReference type="EMBL" id="JARYMX010000004">
    <property type="protein sequence ID" value="KAJ9550893.1"/>
    <property type="molecule type" value="Genomic_DNA"/>
</dbReference>
<dbReference type="PANTHER" id="PTHR47989:SF47">
    <property type="entry name" value="SERINE_THREONINE-PROTEIN KINASE PBL28-RELATED"/>
    <property type="match status" value="1"/>
</dbReference>
<proteinExistence type="predicted"/>
<gene>
    <name evidence="5" type="ORF">OSB04_014938</name>
</gene>
<dbReference type="FunFam" id="1.10.510.10:FF:000095">
    <property type="entry name" value="protein STRUBBELIG-RECEPTOR FAMILY 8"/>
    <property type="match status" value="1"/>
</dbReference>
<keyword evidence="1" id="KW-0808">Transferase</keyword>
<dbReference type="Pfam" id="PF00069">
    <property type="entry name" value="Pkinase"/>
    <property type="match status" value="1"/>
</dbReference>
<evidence type="ECO:0000259" key="4">
    <source>
        <dbReference type="PROSITE" id="PS50011"/>
    </source>
</evidence>
<comment type="caution">
    <text evidence="5">The sequence shown here is derived from an EMBL/GenBank/DDBJ whole genome shotgun (WGS) entry which is preliminary data.</text>
</comment>
<sequence>MIREDENISDYSFDPTEVLTEDIETNISEADRARNVNLTAVSMLGRLSHPNIVSLLGYCIDEQDEYLLVYEYMQNRSLDKHLHPDVAAEPLSWGTRLRIMIGVARGLSYLHLSNVILRGVKPSDILLDQVFNAKLGDFRIARSAPEIGDADVSSTHIVGTFGYMDPKYMMTGRFSVKSDIYSFGVVLLQTLTSLKPFDMNRRREQINLVEWLSPILGDKEELKKIIDPRLEKNYPEEGVLEYAKLALRCLAEEPEDRPSSEEVLQYLKQIDGVTK</sequence>
<dbReference type="Gene3D" id="3.30.200.20">
    <property type="entry name" value="Phosphorylase Kinase, domain 1"/>
    <property type="match status" value="1"/>
</dbReference>
<dbReference type="AlphaFoldDB" id="A0AA38T5U5"/>
<dbReference type="PANTHER" id="PTHR47989">
    <property type="entry name" value="OS01G0750732 PROTEIN"/>
    <property type="match status" value="1"/>
</dbReference>
<keyword evidence="3" id="KW-0067">ATP-binding</keyword>
<organism evidence="5 6">
    <name type="scientific">Centaurea solstitialis</name>
    <name type="common">yellow star-thistle</name>
    <dbReference type="NCBI Taxonomy" id="347529"/>
    <lineage>
        <taxon>Eukaryota</taxon>
        <taxon>Viridiplantae</taxon>
        <taxon>Streptophyta</taxon>
        <taxon>Embryophyta</taxon>
        <taxon>Tracheophyta</taxon>
        <taxon>Spermatophyta</taxon>
        <taxon>Magnoliopsida</taxon>
        <taxon>eudicotyledons</taxon>
        <taxon>Gunneridae</taxon>
        <taxon>Pentapetalae</taxon>
        <taxon>asterids</taxon>
        <taxon>campanulids</taxon>
        <taxon>Asterales</taxon>
        <taxon>Asteraceae</taxon>
        <taxon>Carduoideae</taxon>
        <taxon>Cardueae</taxon>
        <taxon>Centaureinae</taxon>
        <taxon>Centaurea</taxon>
    </lineage>
</organism>
<keyword evidence="6" id="KW-1185">Reference proteome</keyword>
<name>A0AA38T5U5_9ASTR</name>
<dbReference type="PROSITE" id="PS50011">
    <property type="entry name" value="PROTEIN_KINASE_DOM"/>
    <property type="match status" value="1"/>
</dbReference>
<reference evidence="5" key="1">
    <citation type="submission" date="2023-03" db="EMBL/GenBank/DDBJ databases">
        <title>Chromosome-scale reference genome and RAD-based genetic map of yellow starthistle (Centaurea solstitialis) reveal putative structural variation and QTLs associated with invader traits.</title>
        <authorList>
            <person name="Reatini B."/>
            <person name="Cang F.A."/>
            <person name="Jiang Q."/>
            <person name="Mckibben M.T.W."/>
            <person name="Barker M.S."/>
            <person name="Rieseberg L.H."/>
            <person name="Dlugosch K.M."/>
        </authorList>
    </citation>
    <scope>NUCLEOTIDE SEQUENCE</scope>
    <source>
        <strain evidence="5">CAN-66</strain>
        <tissue evidence="5">Leaf</tissue>
    </source>
</reference>
<dbReference type="PIRSF" id="PIRSF000654">
    <property type="entry name" value="Integrin-linked_kinase"/>
    <property type="match status" value="1"/>
</dbReference>
<dbReference type="SUPFAM" id="SSF56112">
    <property type="entry name" value="Protein kinase-like (PK-like)"/>
    <property type="match status" value="1"/>
</dbReference>
<evidence type="ECO:0000313" key="6">
    <source>
        <dbReference type="Proteomes" id="UP001172457"/>
    </source>
</evidence>
<dbReference type="GO" id="GO:0005524">
    <property type="term" value="F:ATP binding"/>
    <property type="evidence" value="ECO:0007669"/>
    <property type="project" value="UniProtKB-KW"/>
</dbReference>
<evidence type="ECO:0000313" key="5">
    <source>
        <dbReference type="EMBL" id="KAJ9550893.1"/>
    </source>
</evidence>
<feature type="domain" description="Protein kinase" evidence="4">
    <location>
        <begin position="1"/>
        <end position="270"/>
    </location>
</feature>
<dbReference type="InterPro" id="IPR011009">
    <property type="entry name" value="Kinase-like_dom_sf"/>
</dbReference>
<keyword evidence="2" id="KW-0547">Nucleotide-binding</keyword>
<accession>A0AA38T5U5</accession>
<dbReference type="Gene3D" id="1.10.510.10">
    <property type="entry name" value="Transferase(Phosphotransferase) domain 1"/>
    <property type="match status" value="1"/>
</dbReference>
<evidence type="ECO:0000256" key="3">
    <source>
        <dbReference type="ARBA" id="ARBA00022840"/>
    </source>
</evidence>
<dbReference type="GO" id="GO:0004674">
    <property type="term" value="F:protein serine/threonine kinase activity"/>
    <property type="evidence" value="ECO:0007669"/>
    <property type="project" value="UniProtKB-KW"/>
</dbReference>
<protein>
    <recommendedName>
        <fullName evidence="4">Protein kinase domain-containing protein</fullName>
    </recommendedName>
</protein>
<evidence type="ECO:0000256" key="1">
    <source>
        <dbReference type="ARBA" id="ARBA00022527"/>
    </source>
</evidence>